<dbReference type="Proteomes" id="UP000708208">
    <property type="component" value="Unassembled WGS sequence"/>
</dbReference>
<name>A0A8J2LTL3_9HEXA</name>
<feature type="compositionally biased region" description="Polar residues" evidence="1">
    <location>
        <begin position="1"/>
        <end position="14"/>
    </location>
</feature>
<keyword evidence="3" id="KW-1185">Reference proteome</keyword>
<evidence type="ECO:0000256" key="1">
    <source>
        <dbReference type="SAM" id="MobiDB-lite"/>
    </source>
</evidence>
<dbReference type="AlphaFoldDB" id="A0A8J2LTL3"/>
<gene>
    <name evidence="2" type="ORF">AFUS01_LOCUS37801</name>
</gene>
<dbReference type="EMBL" id="CAJVCH010545092">
    <property type="protein sequence ID" value="CAG7827840.1"/>
    <property type="molecule type" value="Genomic_DNA"/>
</dbReference>
<accession>A0A8J2LTL3</accession>
<comment type="caution">
    <text evidence="2">The sequence shown here is derived from an EMBL/GenBank/DDBJ whole genome shotgun (WGS) entry which is preliminary data.</text>
</comment>
<organism evidence="2 3">
    <name type="scientific">Allacma fusca</name>
    <dbReference type="NCBI Taxonomy" id="39272"/>
    <lineage>
        <taxon>Eukaryota</taxon>
        <taxon>Metazoa</taxon>
        <taxon>Ecdysozoa</taxon>
        <taxon>Arthropoda</taxon>
        <taxon>Hexapoda</taxon>
        <taxon>Collembola</taxon>
        <taxon>Symphypleona</taxon>
        <taxon>Sminthuridae</taxon>
        <taxon>Allacma</taxon>
    </lineage>
</organism>
<feature type="region of interest" description="Disordered" evidence="1">
    <location>
        <begin position="1"/>
        <end position="22"/>
    </location>
</feature>
<proteinExistence type="predicted"/>
<feature type="non-terminal residue" evidence="2">
    <location>
        <position position="1"/>
    </location>
</feature>
<evidence type="ECO:0000313" key="2">
    <source>
        <dbReference type="EMBL" id="CAG7827840.1"/>
    </source>
</evidence>
<evidence type="ECO:0000313" key="3">
    <source>
        <dbReference type="Proteomes" id="UP000708208"/>
    </source>
</evidence>
<reference evidence="2" key="1">
    <citation type="submission" date="2021-06" db="EMBL/GenBank/DDBJ databases">
        <authorList>
            <person name="Hodson N. C."/>
            <person name="Mongue J. A."/>
            <person name="Jaron S. K."/>
        </authorList>
    </citation>
    <scope>NUCLEOTIDE SEQUENCE</scope>
</reference>
<protein>
    <submittedName>
        <fullName evidence="2">Uncharacterized protein</fullName>
    </submittedName>
</protein>
<sequence length="431" mass="49778">ILATLTHVSATPRKSPSDVPDHTFRETGCRLLIDEINVFTENTDVKQYIELSRYCEDNNKRSKSADMKGGKLLFIAPDGYLIGVCSFEGTRLKEREKNVFVKQGNKRVKQVRKYWPYLIGTNIWSPDLKRENCQLVRSGRLSENSKFPTGVDYPVGLALIYNEKPKVLENVKLNKQGDHYIRTEVDSKMRAKITKYLQDFYQYGSKTMYQFCKYFSLYFDYPEEVGILLREWFVHNQTDFGLSRCSSLEISKRTMPFQPNLFKYATPSPGEPNHCNDALDFSIDTLLPYRNVSNDVYLGELTLPCKSFVEDPENSFGVITSDLNYRNRLALALSENVNENIFSILGVDNQTGCHDLVETVNVNTNAEYTESNDICQNDDTCGQPKYKINVIDQKEFERNLEWRNQLFGMEMVAIDSRKWCSMKLLPLKAPR</sequence>